<dbReference type="InterPro" id="IPR035167">
    <property type="entry name" value="DUF5316"/>
</dbReference>
<feature type="transmembrane region" description="Helical" evidence="1">
    <location>
        <begin position="73"/>
        <end position="94"/>
    </location>
</feature>
<dbReference type="Pfam" id="PF17247">
    <property type="entry name" value="DUF5316"/>
    <property type="match status" value="1"/>
</dbReference>
<proteinExistence type="predicted"/>
<accession>A0A0U1QLA9</accession>
<keyword evidence="1" id="KW-0812">Transmembrane</keyword>
<keyword evidence="3" id="KW-1185">Reference proteome</keyword>
<evidence type="ECO:0000256" key="1">
    <source>
        <dbReference type="SAM" id="Phobius"/>
    </source>
</evidence>
<dbReference type="AlphaFoldDB" id="A0A0U1QLA9"/>
<sequence>MKFFATGLTIAILLFIIGALSPFRDFFASIAAVIGIVCLLISALASGALVSGDRNRANTATEDKKSRNERTGMMSRLFLLGLPNFVAFIALLWIA</sequence>
<dbReference type="RefSeq" id="WP_010023628.1">
    <property type="nucleotide sequence ID" value="NZ_AFVQ02000182.1"/>
</dbReference>
<evidence type="ECO:0000313" key="2">
    <source>
        <dbReference type="EMBL" id="KLI01595.1"/>
    </source>
</evidence>
<name>A0A0U1QLA9_9BACL</name>
<evidence type="ECO:0000313" key="3">
    <source>
        <dbReference type="Proteomes" id="UP000035553"/>
    </source>
</evidence>
<dbReference type="EMBL" id="AFVQ02000182">
    <property type="protein sequence ID" value="KLI01595.1"/>
    <property type="molecule type" value="Genomic_DNA"/>
</dbReference>
<dbReference type="OrthoDB" id="1927595at2"/>
<protein>
    <recommendedName>
        <fullName evidence="4">DUF5316 domain-containing protein</fullName>
    </recommendedName>
</protein>
<organism evidence="2 3">
    <name type="scientific">Sporolactobacillus inulinus CASD</name>
    <dbReference type="NCBI Taxonomy" id="1069536"/>
    <lineage>
        <taxon>Bacteria</taxon>
        <taxon>Bacillati</taxon>
        <taxon>Bacillota</taxon>
        <taxon>Bacilli</taxon>
        <taxon>Bacillales</taxon>
        <taxon>Sporolactobacillaceae</taxon>
        <taxon>Sporolactobacillus</taxon>
    </lineage>
</organism>
<feature type="transmembrane region" description="Helical" evidence="1">
    <location>
        <begin position="29"/>
        <end position="52"/>
    </location>
</feature>
<comment type="caution">
    <text evidence="2">The sequence shown here is derived from an EMBL/GenBank/DDBJ whole genome shotgun (WGS) entry which is preliminary data.</text>
</comment>
<keyword evidence="1" id="KW-0472">Membrane</keyword>
<gene>
    <name evidence="2" type="ORF">SINU_12430</name>
</gene>
<dbReference type="Proteomes" id="UP000035553">
    <property type="component" value="Unassembled WGS sequence"/>
</dbReference>
<reference evidence="2 3" key="1">
    <citation type="journal article" date="2011" name="J. Bacteriol.">
        <title>Draft genome sequence of Sporolactobacillus inulinus strain CASD, an efficient D-lactic acid-producing bacterium with high-concentration lactate tolerance capability.</title>
        <authorList>
            <person name="Yu B."/>
            <person name="Su F."/>
            <person name="Wang L."/>
            <person name="Xu K."/>
            <person name="Zhao B."/>
            <person name="Xu P."/>
        </authorList>
    </citation>
    <scope>NUCLEOTIDE SEQUENCE [LARGE SCALE GENOMIC DNA]</scope>
    <source>
        <strain evidence="2 3">CASD</strain>
    </source>
</reference>
<keyword evidence="1" id="KW-1133">Transmembrane helix</keyword>
<evidence type="ECO:0008006" key="4">
    <source>
        <dbReference type="Google" id="ProtNLM"/>
    </source>
</evidence>